<evidence type="ECO:0000256" key="1">
    <source>
        <dbReference type="SAM" id="MobiDB-lite"/>
    </source>
</evidence>
<gene>
    <name evidence="2" type="ORF">HMPREF1316_2485</name>
</gene>
<feature type="compositionally biased region" description="Basic residues" evidence="1">
    <location>
        <begin position="103"/>
        <end position="115"/>
    </location>
</feature>
<feature type="region of interest" description="Disordered" evidence="1">
    <location>
        <begin position="1"/>
        <end position="263"/>
    </location>
</feature>
<proteinExistence type="predicted"/>
<reference evidence="2 3" key="1">
    <citation type="submission" date="2013-08" db="EMBL/GenBank/DDBJ databases">
        <authorList>
            <person name="Durkin A.S."/>
            <person name="Haft D.R."/>
            <person name="McCorrison J."/>
            <person name="Torralba M."/>
            <person name="Gillis M."/>
            <person name="Haft D.H."/>
            <person name="Methe B."/>
            <person name="Sutton G."/>
            <person name="Nelson K.E."/>
        </authorList>
    </citation>
    <scope>NUCLEOTIDE SEQUENCE [LARGE SCALE GENOMIC DNA]</scope>
    <source>
        <strain evidence="2 3">F0195</strain>
    </source>
</reference>
<evidence type="ECO:0000313" key="2">
    <source>
        <dbReference type="EMBL" id="ERL09638.1"/>
    </source>
</evidence>
<feature type="compositionally biased region" description="Basic residues" evidence="1">
    <location>
        <begin position="139"/>
        <end position="155"/>
    </location>
</feature>
<sequence length="556" mass="58889">MGRSEGGRRARLAGVGPHPRRRIRAGASARGARRRHALPRAQVREGAGHTRHGPQLGEEGRHSRRGRPGRAGPGQARPHGPGPRLKARRRHHLPQGAGGAASSRRRGRPVHAHGRRLGDLGAHGRGHRRRGARACPAARPRRRQRHTPFRPRLAARLRAVGPPGRRARGQALRRAHRRLPRRRGGGAPSPARSRTGCTACVDGPPETGRATRPSAASSASTTEAARTRRSATGFPPKRWGRSSSGRGKHPEAPSRSRRAWGGWPPGEGAAFCVRNLDTAQCATRWARRCASAAGARSAPRWDRRPSARRWRPTRSCPSARSATWPTRPRACSPRRRGSTTPPSGASSPRTPWGGAPDRPHTLNRYAYAASNPTRYFDPTGGFPLAVAGALAGGIFGAGIEAGKELLVDHTPPDQLNWGKIAAKGVEGAVTGGIAGLTCGASLGASIAANAGVGVLTDLADQTLVEDTARYNPPEAVVGHALVYGAWNGLSGATQYTTIGALANHVIAKEGVGLGLAKQLGLFSLYQLNSQPLIGGMMMLWERVTGYRASACAGEEV</sequence>
<evidence type="ECO:0008006" key="4">
    <source>
        <dbReference type="Google" id="ProtNLM"/>
    </source>
</evidence>
<comment type="caution">
    <text evidence="2">The sequence shown here is derived from an EMBL/GenBank/DDBJ whole genome shotgun (WGS) entry which is preliminary data.</text>
</comment>
<accession>U2TU88</accession>
<keyword evidence="3" id="KW-1185">Reference proteome</keyword>
<feature type="compositionally biased region" description="Basic residues" evidence="1">
    <location>
        <begin position="165"/>
        <end position="184"/>
    </location>
</feature>
<dbReference type="Proteomes" id="UP000016638">
    <property type="component" value="Unassembled WGS sequence"/>
</dbReference>
<name>U2TU88_9ACTN</name>
<dbReference type="EMBL" id="AWEZ01000023">
    <property type="protein sequence ID" value="ERL09638.1"/>
    <property type="molecule type" value="Genomic_DNA"/>
</dbReference>
<feature type="compositionally biased region" description="Low complexity" evidence="1">
    <location>
        <begin position="210"/>
        <end position="224"/>
    </location>
</feature>
<feature type="region of interest" description="Disordered" evidence="1">
    <location>
        <begin position="292"/>
        <end position="358"/>
    </location>
</feature>
<feature type="compositionally biased region" description="Low complexity" evidence="1">
    <location>
        <begin position="338"/>
        <end position="351"/>
    </location>
</feature>
<dbReference type="PATRIC" id="fig|1125712.3.peg.663"/>
<protein>
    <recommendedName>
        <fullName evidence="4">RHS repeat-associated core domain protein</fullName>
    </recommendedName>
</protein>
<dbReference type="AlphaFoldDB" id="U2TU88"/>
<evidence type="ECO:0000313" key="3">
    <source>
        <dbReference type="Proteomes" id="UP000016638"/>
    </source>
</evidence>
<feature type="compositionally biased region" description="Low complexity" evidence="1">
    <location>
        <begin position="73"/>
        <end position="84"/>
    </location>
</feature>
<dbReference type="STRING" id="1125712.HMPREF1316_2485"/>
<organism evidence="2 3">
    <name type="scientific">Olsenella profusa F0195</name>
    <dbReference type="NCBI Taxonomy" id="1125712"/>
    <lineage>
        <taxon>Bacteria</taxon>
        <taxon>Bacillati</taxon>
        <taxon>Actinomycetota</taxon>
        <taxon>Coriobacteriia</taxon>
        <taxon>Coriobacteriales</taxon>
        <taxon>Atopobiaceae</taxon>
        <taxon>Olsenella</taxon>
    </lineage>
</organism>